<dbReference type="SUPFAM" id="SSF55961">
    <property type="entry name" value="Bet v1-like"/>
    <property type="match status" value="1"/>
</dbReference>
<reference evidence="6 7" key="1">
    <citation type="journal article" date="2018" name="Nat. Ecol. Evol.">
        <title>Shark genomes provide insights into elasmobranch evolution and the origin of vertebrates.</title>
        <authorList>
            <person name="Hara Y"/>
            <person name="Yamaguchi K"/>
            <person name="Onimaru K"/>
            <person name="Kadota M"/>
            <person name="Koyanagi M"/>
            <person name="Keeley SD"/>
            <person name="Tatsumi K"/>
            <person name="Tanaka K"/>
            <person name="Motone F"/>
            <person name="Kageyama Y"/>
            <person name="Nozu R"/>
            <person name="Adachi N"/>
            <person name="Nishimura O"/>
            <person name="Nakagawa R"/>
            <person name="Tanegashima C"/>
            <person name="Kiyatake I"/>
            <person name="Matsumoto R"/>
            <person name="Murakumo K"/>
            <person name="Nishida K"/>
            <person name="Terakita A"/>
            <person name="Kuratani S"/>
            <person name="Sato K"/>
            <person name="Hyodo S Kuraku.S."/>
        </authorList>
    </citation>
    <scope>NUCLEOTIDE SEQUENCE [LARGE SCALE GENOMIC DNA]</scope>
</reference>
<comment type="caution">
    <text evidence="6">The sequence shown here is derived from an EMBL/GenBank/DDBJ whole genome shotgun (WGS) entry which is preliminary data.</text>
</comment>
<dbReference type="OMA" id="KFVRGWN"/>
<dbReference type="InterPro" id="IPR002913">
    <property type="entry name" value="START_lipid-bd_dom"/>
</dbReference>
<keyword evidence="1" id="KW-0813">Transport</keyword>
<dbReference type="PANTHER" id="PTHR46374:SF3">
    <property type="entry name" value="STAR-RELATED LIPID TRANSFER PROTEIN 5"/>
    <property type="match status" value="1"/>
</dbReference>
<sequence length="292" mass="31914">MGVVVRLFPLWQESRASGPVFGLQVPVCRAAPERAGASRPVSWCRRALLQQPGGEAAGERLASTGLRGRAASLVRSPLFAGGMNYRAVADTVAEKLLSYSKDGAGWRVCKRTNEVCVSWRPSSEYSGNLYKGEGIIKAAPKDVWECLKPVPEGPRVKWDKNVKSFELIEMISDTVSVCRTVTPSAAVGLISPRDFVDVILIKQYENGTISSNATHVEHPNCPPKPHYVRGFNHPCGCFCAPIAGEPQKTQLTMFFQTDLGGYLPQSVLDSFFPSSMVEFYSNLAKAVKIFKA</sequence>
<organism evidence="6 7">
    <name type="scientific">Chiloscyllium punctatum</name>
    <name type="common">Brownbanded bambooshark</name>
    <name type="synonym">Hemiscyllium punctatum</name>
    <dbReference type="NCBI Taxonomy" id="137246"/>
    <lineage>
        <taxon>Eukaryota</taxon>
        <taxon>Metazoa</taxon>
        <taxon>Chordata</taxon>
        <taxon>Craniata</taxon>
        <taxon>Vertebrata</taxon>
        <taxon>Chondrichthyes</taxon>
        <taxon>Elasmobranchii</taxon>
        <taxon>Galeomorphii</taxon>
        <taxon>Galeoidea</taxon>
        <taxon>Orectolobiformes</taxon>
        <taxon>Hemiscylliidae</taxon>
        <taxon>Chiloscyllium</taxon>
    </lineage>
</organism>
<accession>A0A401RQP2</accession>
<dbReference type="Pfam" id="PF01852">
    <property type="entry name" value="START"/>
    <property type="match status" value="1"/>
</dbReference>
<keyword evidence="2" id="KW-0445">Lipid transport</keyword>
<evidence type="ECO:0000256" key="1">
    <source>
        <dbReference type="ARBA" id="ARBA00022448"/>
    </source>
</evidence>
<dbReference type="InterPro" id="IPR043556">
    <property type="entry name" value="StARD5/6"/>
</dbReference>
<dbReference type="InterPro" id="IPR023393">
    <property type="entry name" value="START-like_dom_sf"/>
</dbReference>
<dbReference type="InterPro" id="IPR000799">
    <property type="entry name" value="StAR-like"/>
</dbReference>
<name>A0A401RQP2_CHIPU</name>
<dbReference type="PROSITE" id="PS50848">
    <property type="entry name" value="START"/>
    <property type="match status" value="1"/>
</dbReference>
<keyword evidence="7" id="KW-1185">Reference proteome</keyword>
<dbReference type="PANTHER" id="PTHR46374">
    <property type="entry name" value="PROTEIN CBG07384"/>
    <property type="match status" value="1"/>
</dbReference>
<dbReference type="Gene3D" id="3.30.530.20">
    <property type="match status" value="1"/>
</dbReference>
<evidence type="ECO:0000313" key="7">
    <source>
        <dbReference type="Proteomes" id="UP000287033"/>
    </source>
</evidence>
<dbReference type="Proteomes" id="UP000287033">
    <property type="component" value="Unassembled WGS sequence"/>
</dbReference>
<gene>
    <name evidence="6" type="ORF">chiPu_0019046</name>
</gene>
<dbReference type="AlphaFoldDB" id="A0A401RQP2"/>
<dbReference type="GO" id="GO:0070508">
    <property type="term" value="P:cholesterol import"/>
    <property type="evidence" value="ECO:0007669"/>
    <property type="project" value="TreeGrafter"/>
</dbReference>
<evidence type="ECO:0000256" key="3">
    <source>
        <dbReference type="ARBA" id="ARBA00023121"/>
    </source>
</evidence>
<dbReference type="EMBL" id="BEZZ01001800">
    <property type="protein sequence ID" value="GCC20486.1"/>
    <property type="molecule type" value="Genomic_DNA"/>
</dbReference>
<keyword evidence="3" id="KW-0446">Lipid-binding</keyword>
<dbReference type="SMART" id="SM00234">
    <property type="entry name" value="START"/>
    <property type="match status" value="1"/>
</dbReference>
<evidence type="ECO:0000259" key="5">
    <source>
        <dbReference type="PROSITE" id="PS50848"/>
    </source>
</evidence>
<dbReference type="GO" id="GO:0015485">
    <property type="term" value="F:cholesterol binding"/>
    <property type="evidence" value="ECO:0007669"/>
    <property type="project" value="TreeGrafter"/>
</dbReference>
<dbReference type="OrthoDB" id="196858at2759"/>
<dbReference type="GO" id="GO:0120020">
    <property type="term" value="F:cholesterol transfer activity"/>
    <property type="evidence" value="ECO:0007669"/>
    <property type="project" value="TreeGrafter"/>
</dbReference>
<protein>
    <recommendedName>
        <fullName evidence="5">START domain-containing protein</fullName>
    </recommendedName>
</protein>
<dbReference type="PRINTS" id="PR00978">
    <property type="entry name" value="STARPROTEIN"/>
</dbReference>
<evidence type="ECO:0000256" key="2">
    <source>
        <dbReference type="ARBA" id="ARBA00023055"/>
    </source>
</evidence>
<feature type="domain" description="START" evidence="5">
    <location>
        <begin position="105"/>
        <end position="292"/>
    </location>
</feature>
<comment type="function">
    <text evidence="4">May be involved in the intracellular transport of sterols or other lipids. May bind cholesterol or other sterols.</text>
</comment>
<evidence type="ECO:0000256" key="4">
    <source>
        <dbReference type="ARBA" id="ARBA00024750"/>
    </source>
</evidence>
<proteinExistence type="predicted"/>
<evidence type="ECO:0000313" key="6">
    <source>
        <dbReference type="EMBL" id="GCC20486.1"/>
    </source>
</evidence>
<dbReference type="STRING" id="137246.A0A401RQP2"/>